<dbReference type="Proteomes" id="UP000199494">
    <property type="component" value="Unassembled WGS sequence"/>
</dbReference>
<evidence type="ECO:0000256" key="3">
    <source>
        <dbReference type="ARBA" id="ARBA00023125"/>
    </source>
</evidence>
<dbReference type="Pfam" id="PF00126">
    <property type="entry name" value="HTH_1"/>
    <property type="match status" value="1"/>
</dbReference>
<dbReference type="CDD" id="cd08423">
    <property type="entry name" value="PBP2_LTTR_like_6"/>
    <property type="match status" value="1"/>
</dbReference>
<dbReference type="InterPro" id="IPR005119">
    <property type="entry name" value="LysR_subst-bd"/>
</dbReference>
<dbReference type="Gene3D" id="3.40.190.10">
    <property type="entry name" value="Periplasmic binding protein-like II"/>
    <property type="match status" value="2"/>
</dbReference>
<keyword evidence="4" id="KW-0804">Transcription</keyword>
<dbReference type="PANTHER" id="PTHR30346">
    <property type="entry name" value="TRANSCRIPTIONAL DUAL REGULATOR HCAR-RELATED"/>
    <property type="match status" value="1"/>
</dbReference>
<dbReference type="GO" id="GO:0032993">
    <property type="term" value="C:protein-DNA complex"/>
    <property type="evidence" value="ECO:0007669"/>
    <property type="project" value="TreeGrafter"/>
</dbReference>
<protein>
    <submittedName>
        <fullName evidence="5">DNA-binding transcriptional regulator, LysR family</fullName>
    </submittedName>
</protein>
<accession>A0A222VTC9</accession>
<dbReference type="FunFam" id="1.10.10.10:FF:000001">
    <property type="entry name" value="LysR family transcriptional regulator"/>
    <property type="match status" value="1"/>
</dbReference>
<name>A0A222VTC9_9PSEU</name>
<evidence type="ECO:0000256" key="4">
    <source>
        <dbReference type="ARBA" id="ARBA00023163"/>
    </source>
</evidence>
<comment type="similarity">
    <text evidence="1">Belongs to the LysR transcriptional regulatory family.</text>
</comment>
<dbReference type="Pfam" id="PF03466">
    <property type="entry name" value="LysR_substrate"/>
    <property type="match status" value="1"/>
</dbReference>
<organism evidence="5 6">
    <name type="scientific">Prauserella marina</name>
    <dbReference type="NCBI Taxonomy" id="530584"/>
    <lineage>
        <taxon>Bacteria</taxon>
        <taxon>Bacillati</taxon>
        <taxon>Actinomycetota</taxon>
        <taxon>Actinomycetes</taxon>
        <taxon>Pseudonocardiales</taxon>
        <taxon>Pseudonocardiaceae</taxon>
        <taxon>Prauserella</taxon>
    </lineage>
</organism>
<dbReference type="GO" id="GO:0003700">
    <property type="term" value="F:DNA-binding transcription factor activity"/>
    <property type="evidence" value="ECO:0007669"/>
    <property type="project" value="InterPro"/>
</dbReference>
<gene>
    <name evidence="5" type="ORF">SAMN05421630_112130</name>
</gene>
<dbReference type="PROSITE" id="PS50931">
    <property type="entry name" value="HTH_LYSR"/>
    <property type="match status" value="1"/>
</dbReference>
<dbReference type="Gene3D" id="1.10.10.10">
    <property type="entry name" value="Winged helix-like DNA-binding domain superfamily/Winged helix DNA-binding domain"/>
    <property type="match status" value="1"/>
</dbReference>
<keyword evidence="3 5" id="KW-0238">DNA-binding</keyword>
<dbReference type="RefSeq" id="WP_091809698.1">
    <property type="nucleotide sequence ID" value="NZ_CP016353.1"/>
</dbReference>
<dbReference type="STRING" id="530584.SAMN05421630_112130"/>
<sequence length="307" mass="32823">MLNLERLRVLHAVSTTGSVVGAAKTLHVTTSAVSQQMARLEREVGQRLVERNGRGVRLTETGRLLAGEAAELMARVERVEAGLAAHRGAVAGRLDVAAFATAARGLFPGVLRELRSRYPELRVSLTEREPHEAIPALVRSQLDLVVVQDWVGDALSVPKGLSRVPLLHDRLDVALPAGHPLAGRDTVGLGELADEEWIAWSEGEICHDWLVRTLSHAGTRPRFAHTASEHSTQLALVEAGLGIAVIPRLGRESGSGSVRFAAIEPAPVRQVFALYRDSTAAKPAIAATVDELVRQAGEGASPRRPGG</sequence>
<dbReference type="SUPFAM" id="SSF53850">
    <property type="entry name" value="Periplasmic binding protein-like II"/>
    <property type="match status" value="1"/>
</dbReference>
<dbReference type="AlphaFoldDB" id="A0A222VTC9"/>
<dbReference type="GO" id="GO:0003677">
    <property type="term" value="F:DNA binding"/>
    <property type="evidence" value="ECO:0007669"/>
    <property type="project" value="UniProtKB-KW"/>
</dbReference>
<evidence type="ECO:0000313" key="6">
    <source>
        <dbReference type="Proteomes" id="UP000199494"/>
    </source>
</evidence>
<dbReference type="InterPro" id="IPR000847">
    <property type="entry name" value="LysR_HTH_N"/>
</dbReference>
<dbReference type="SUPFAM" id="SSF46785">
    <property type="entry name" value="Winged helix' DNA-binding domain"/>
    <property type="match status" value="1"/>
</dbReference>
<dbReference type="InterPro" id="IPR036388">
    <property type="entry name" value="WH-like_DNA-bd_sf"/>
</dbReference>
<proteinExistence type="inferred from homology"/>
<dbReference type="InterPro" id="IPR036390">
    <property type="entry name" value="WH_DNA-bd_sf"/>
</dbReference>
<reference evidence="5 6" key="1">
    <citation type="submission" date="2016-10" db="EMBL/GenBank/DDBJ databases">
        <authorList>
            <person name="de Groot N.N."/>
        </authorList>
    </citation>
    <scope>NUCLEOTIDE SEQUENCE [LARGE SCALE GENOMIC DNA]</scope>
    <source>
        <strain evidence="5 6">CGMCC 4.5506</strain>
    </source>
</reference>
<dbReference type="KEGG" id="pmad:BAY61_21820"/>
<evidence type="ECO:0000256" key="2">
    <source>
        <dbReference type="ARBA" id="ARBA00023015"/>
    </source>
</evidence>
<evidence type="ECO:0000256" key="1">
    <source>
        <dbReference type="ARBA" id="ARBA00009437"/>
    </source>
</evidence>
<dbReference type="OrthoDB" id="4131546at2"/>
<dbReference type="PANTHER" id="PTHR30346:SF29">
    <property type="entry name" value="LYSR SUBSTRATE-BINDING"/>
    <property type="match status" value="1"/>
</dbReference>
<evidence type="ECO:0000313" key="5">
    <source>
        <dbReference type="EMBL" id="SDD78343.1"/>
    </source>
</evidence>
<dbReference type="EMBL" id="FMZE01000012">
    <property type="protein sequence ID" value="SDD78343.1"/>
    <property type="molecule type" value="Genomic_DNA"/>
</dbReference>
<keyword evidence="6" id="KW-1185">Reference proteome</keyword>
<keyword evidence="2" id="KW-0805">Transcription regulation</keyword>